<dbReference type="RefSeq" id="WP_394459332.1">
    <property type="nucleotide sequence ID" value="NZ_JBIGHZ010000002.1"/>
</dbReference>
<evidence type="ECO:0000313" key="2">
    <source>
        <dbReference type="EMBL" id="MFG6447729.1"/>
    </source>
</evidence>
<keyword evidence="1" id="KW-0812">Transmembrane</keyword>
<dbReference type="PROSITE" id="PS51257">
    <property type="entry name" value="PROKAR_LIPOPROTEIN"/>
    <property type="match status" value="1"/>
</dbReference>
<organism evidence="2 3">
    <name type="scientific">Roseateles rivi</name>
    <dbReference type="NCBI Taxonomy" id="3299028"/>
    <lineage>
        <taxon>Bacteria</taxon>
        <taxon>Pseudomonadati</taxon>
        <taxon>Pseudomonadota</taxon>
        <taxon>Betaproteobacteria</taxon>
        <taxon>Burkholderiales</taxon>
        <taxon>Sphaerotilaceae</taxon>
        <taxon>Roseateles</taxon>
    </lineage>
</organism>
<accession>A0ABW7FTS4</accession>
<name>A0ABW7FTS4_9BURK</name>
<reference evidence="2 3" key="1">
    <citation type="submission" date="2024-08" db="EMBL/GenBank/DDBJ databases">
        <authorList>
            <person name="Lu H."/>
        </authorList>
    </citation>
    <scope>NUCLEOTIDE SEQUENCE [LARGE SCALE GENOMIC DNA]</scope>
    <source>
        <strain evidence="2 3">BYS180W</strain>
    </source>
</reference>
<keyword evidence="1" id="KW-0472">Membrane</keyword>
<comment type="caution">
    <text evidence="2">The sequence shown here is derived from an EMBL/GenBank/DDBJ whole genome shotgun (WGS) entry which is preliminary data.</text>
</comment>
<sequence>MKALIWGLCAVLVLLWSGSCWVLGALLAWGASALAQGDIAQMGQAAASWPMPEWMGFWIDADMVKSLQQWLQWVLDTSKDSLPWLGSALSWLSPLVWLLWGLGLLALLALAAVAHFLVGRAMRLPTRMG</sequence>
<feature type="transmembrane region" description="Helical" evidence="1">
    <location>
        <begin position="95"/>
        <end position="118"/>
    </location>
</feature>
<dbReference type="Proteomes" id="UP001606099">
    <property type="component" value="Unassembled WGS sequence"/>
</dbReference>
<protein>
    <submittedName>
        <fullName evidence="2">Uncharacterized protein</fullName>
    </submittedName>
</protein>
<evidence type="ECO:0000313" key="3">
    <source>
        <dbReference type="Proteomes" id="UP001606099"/>
    </source>
</evidence>
<gene>
    <name evidence="2" type="ORF">ACG0Z6_05660</name>
</gene>
<proteinExistence type="predicted"/>
<keyword evidence="1" id="KW-1133">Transmembrane helix</keyword>
<keyword evidence="3" id="KW-1185">Reference proteome</keyword>
<evidence type="ECO:0000256" key="1">
    <source>
        <dbReference type="SAM" id="Phobius"/>
    </source>
</evidence>
<dbReference type="EMBL" id="JBIGHZ010000002">
    <property type="protein sequence ID" value="MFG6447729.1"/>
    <property type="molecule type" value="Genomic_DNA"/>
</dbReference>